<dbReference type="Gene3D" id="1.10.3210.10">
    <property type="entry name" value="Hypothetical protein af1432"/>
    <property type="match status" value="1"/>
</dbReference>
<gene>
    <name evidence="1" type="ORF">A2W58_03625</name>
</gene>
<dbReference type="PANTHER" id="PTHR46246">
    <property type="entry name" value="GUANOSINE-3',5'-BIS(DIPHOSPHATE) 3'-PYROPHOSPHOHYDROLASE MESH1"/>
    <property type="match status" value="1"/>
</dbReference>
<sequence>MIKKDATLLVTSSLLKKAVYFAAKKHDGQYRKGTDVPYFAHPVLVALGVFKYSQDENVLAVAILHDVMEDCDVTYTELKELFGSKVANIVKEVSSPTNIPVKNRSWKDRKVSYMRQIKNISKEACIIVAVDKMTNMQAYFGATEANNKKSLGKFGGTLTDYFWYYGEIYNILKSNLGNHPVIKEYEKLLKNHEKNLQKD</sequence>
<name>A0A1G2T9S9_9BACT</name>
<dbReference type="Pfam" id="PF13328">
    <property type="entry name" value="HD_4"/>
    <property type="match status" value="1"/>
</dbReference>
<dbReference type="InterPro" id="IPR052194">
    <property type="entry name" value="MESH1"/>
</dbReference>
<evidence type="ECO:0000313" key="1">
    <source>
        <dbReference type="EMBL" id="OHA94035.1"/>
    </source>
</evidence>
<dbReference type="Proteomes" id="UP000179264">
    <property type="component" value="Unassembled WGS sequence"/>
</dbReference>
<organism evidence="1 2">
    <name type="scientific">Candidatus Zambryskibacteria bacterium RIFCSPHIGHO2_02_38_10.5</name>
    <dbReference type="NCBI Taxonomy" id="1802742"/>
    <lineage>
        <taxon>Bacteria</taxon>
        <taxon>Candidatus Zambryskiibacteriota</taxon>
    </lineage>
</organism>
<evidence type="ECO:0008006" key="3">
    <source>
        <dbReference type="Google" id="ProtNLM"/>
    </source>
</evidence>
<dbReference type="EMBL" id="MHVL01000003">
    <property type="protein sequence ID" value="OHA94035.1"/>
    <property type="molecule type" value="Genomic_DNA"/>
</dbReference>
<dbReference type="GO" id="GO:0008893">
    <property type="term" value="F:guanosine-3',5'-bis(diphosphate) 3'-diphosphatase activity"/>
    <property type="evidence" value="ECO:0007669"/>
    <property type="project" value="TreeGrafter"/>
</dbReference>
<reference evidence="1 2" key="1">
    <citation type="journal article" date="2016" name="Nat. Commun.">
        <title>Thousands of microbial genomes shed light on interconnected biogeochemical processes in an aquifer system.</title>
        <authorList>
            <person name="Anantharaman K."/>
            <person name="Brown C.T."/>
            <person name="Hug L.A."/>
            <person name="Sharon I."/>
            <person name="Castelle C.J."/>
            <person name="Probst A.J."/>
            <person name="Thomas B.C."/>
            <person name="Singh A."/>
            <person name="Wilkins M.J."/>
            <person name="Karaoz U."/>
            <person name="Brodie E.L."/>
            <person name="Williams K.H."/>
            <person name="Hubbard S.S."/>
            <person name="Banfield J.F."/>
        </authorList>
    </citation>
    <scope>NUCLEOTIDE SEQUENCE [LARGE SCALE GENOMIC DNA]</scope>
</reference>
<dbReference type="SUPFAM" id="SSF109604">
    <property type="entry name" value="HD-domain/PDEase-like"/>
    <property type="match status" value="1"/>
</dbReference>
<proteinExistence type="predicted"/>
<dbReference type="PANTHER" id="PTHR46246:SF1">
    <property type="entry name" value="GUANOSINE-3',5'-BIS(DIPHOSPHATE) 3'-PYROPHOSPHOHYDROLASE MESH1"/>
    <property type="match status" value="1"/>
</dbReference>
<evidence type="ECO:0000313" key="2">
    <source>
        <dbReference type="Proteomes" id="UP000179264"/>
    </source>
</evidence>
<protein>
    <recommendedName>
        <fullName evidence="3">HD/PDEase domain-containing protein</fullName>
    </recommendedName>
</protein>
<dbReference type="AlphaFoldDB" id="A0A1G2T9S9"/>
<comment type="caution">
    <text evidence="1">The sequence shown here is derived from an EMBL/GenBank/DDBJ whole genome shotgun (WGS) entry which is preliminary data.</text>
</comment>
<accession>A0A1G2T9S9</accession>